<feature type="binding site" description="axial binding residue" evidence="8">
    <location>
        <position position="442"/>
    </location>
    <ligand>
        <name>heme</name>
        <dbReference type="ChEBI" id="CHEBI:30413"/>
    </ligand>
    <ligandPart>
        <name>Fe</name>
        <dbReference type="ChEBI" id="CHEBI:18248"/>
    </ligandPart>
</feature>
<dbReference type="Pfam" id="PF00067">
    <property type="entry name" value="p450"/>
    <property type="match status" value="1"/>
</dbReference>
<dbReference type="PANTHER" id="PTHR46300">
    <property type="entry name" value="P450, PUTATIVE (EUROFUNG)-RELATED-RELATED"/>
    <property type="match status" value="1"/>
</dbReference>
<feature type="region of interest" description="Disordered" evidence="10">
    <location>
        <begin position="500"/>
        <end position="543"/>
    </location>
</feature>
<dbReference type="PANTHER" id="PTHR46300:SF7">
    <property type="entry name" value="P450, PUTATIVE (EUROFUNG)-RELATED"/>
    <property type="match status" value="1"/>
</dbReference>
<reference evidence="11 12" key="1">
    <citation type="journal article" date="2010" name="Genome Biol.">
        <title>A first genome assembly of the barley fungal pathogen Pyrenophora teres f. teres.</title>
        <authorList>
            <person name="Ellwood S.R."/>
            <person name="Liu Z."/>
            <person name="Syme R.A."/>
            <person name="Lai Z."/>
            <person name="Hane J.K."/>
            <person name="Keiper F."/>
            <person name="Moffat C.S."/>
            <person name="Oliver R.P."/>
            <person name="Friesen T.L."/>
        </authorList>
    </citation>
    <scope>NUCLEOTIDE SEQUENCE [LARGE SCALE GENOMIC DNA]</scope>
    <source>
        <strain evidence="11 12">0-1</strain>
    </source>
</reference>
<evidence type="ECO:0000256" key="6">
    <source>
        <dbReference type="ARBA" id="ARBA00023004"/>
    </source>
</evidence>
<gene>
    <name evidence="11" type="ORF">PTT_09820</name>
</gene>
<dbReference type="InterPro" id="IPR002110">
    <property type="entry name" value="Ankyrin_rpt"/>
</dbReference>
<dbReference type="InterPro" id="IPR036396">
    <property type="entry name" value="Cyt_P450_sf"/>
</dbReference>
<evidence type="ECO:0000313" key="11">
    <source>
        <dbReference type="EMBL" id="EFQ92955.1"/>
    </source>
</evidence>
<comment type="similarity">
    <text evidence="2">Belongs to the cytochrome P450 family.</text>
</comment>
<dbReference type="Pfam" id="PF12796">
    <property type="entry name" value="Ank_2"/>
    <property type="match status" value="1"/>
</dbReference>
<proteinExistence type="inferred from homology"/>
<dbReference type="eggNOG" id="KOG0156">
    <property type="taxonomic scope" value="Eukaryota"/>
</dbReference>
<dbReference type="InterPro" id="IPR036770">
    <property type="entry name" value="Ankyrin_rpt-contain_sf"/>
</dbReference>
<evidence type="ECO:0000256" key="1">
    <source>
        <dbReference type="ARBA" id="ARBA00001971"/>
    </source>
</evidence>
<keyword evidence="3 8" id="KW-0349">Heme</keyword>
<dbReference type="Gene3D" id="1.10.630.10">
    <property type="entry name" value="Cytochrome P450"/>
    <property type="match status" value="1"/>
</dbReference>
<keyword evidence="6 8" id="KW-0408">Iron</keyword>
<dbReference type="SMART" id="SM00248">
    <property type="entry name" value="ANK"/>
    <property type="match status" value="3"/>
</dbReference>
<feature type="compositionally biased region" description="Pro residues" evidence="10">
    <location>
        <begin position="529"/>
        <end position="541"/>
    </location>
</feature>
<dbReference type="InterPro" id="IPR002401">
    <property type="entry name" value="Cyt_P450_E_grp-I"/>
</dbReference>
<dbReference type="HOGENOM" id="CLU_001570_2_3_1"/>
<evidence type="ECO:0000256" key="5">
    <source>
        <dbReference type="ARBA" id="ARBA00023002"/>
    </source>
</evidence>
<evidence type="ECO:0000256" key="10">
    <source>
        <dbReference type="SAM" id="MobiDB-lite"/>
    </source>
</evidence>
<evidence type="ECO:0000256" key="4">
    <source>
        <dbReference type="ARBA" id="ARBA00022723"/>
    </source>
</evidence>
<dbReference type="GO" id="GO:0005506">
    <property type="term" value="F:iron ion binding"/>
    <property type="evidence" value="ECO:0007669"/>
    <property type="project" value="InterPro"/>
</dbReference>
<dbReference type="PROSITE" id="PS50088">
    <property type="entry name" value="ANK_REPEAT"/>
    <property type="match status" value="1"/>
</dbReference>
<accession>E3RMU2</accession>
<evidence type="ECO:0000256" key="2">
    <source>
        <dbReference type="ARBA" id="ARBA00010617"/>
    </source>
</evidence>
<evidence type="ECO:0000313" key="12">
    <source>
        <dbReference type="Proteomes" id="UP000001067"/>
    </source>
</evidence>
<dbReference type="PRINTS" id="PR00463">
    <property type="entry name" value="EP450I"/>
</dbReference>
<evidence type="ECO:0000256" key="3">
    <source>
        <dbReference type="ARBA" id="ARBA00022617"/>
    </source>
</evidence>
<feature type="compositionally biased region" description="Basic and acidic residues" evidence="10">
    <location>
        <begin position="500"/>
        <end position="527"/>
    </location>
</feature>
<protein>
    <recommendedName>
        <fullName evidence="13">Cytochrome P450</fullName>
    </recommendedName>
</protein>
<dbReference type="PROSITE" id="PS50297">
    <property type="entry name" value="ANK_REP_REGION"/>
    <property type="match status" value="1"/>
</dbReference>
<dbReference type="GO" id="GO:0004497">
    <property type="term" value="F:monooxygenase activity"/>
    <property type="evidence" value="ECO:0007669"/>
    <property type="project" value="UniProtKB-KW"/>
</dbReference>
<feature type="repeat" description="ANK" evidence="9">
    <location>
        <begin position="740"/>
        <end position="769"/>
    </location>
</feature>
<organism evidence="12">
    <name type="scientific">Pyrenophora teres f. teres (strain 0-1)</name>
    <name type="common">Barley net blotch fungus</name>
    <name type="synonym">Drechslera teres f. teres</name>
    <dbReference type="NCBI Taxonomy" id="861557"/>
    <lineage>
        <taxon>Eukaryota</taxon>
        <taxon>Fungi</taxon>
        <taxon>Dikarya</taxon>
        <taxon>Ascomycota</taxon>
        <taxon>Pezizomycotina</taxon>
        <taxon>Dothideomycetes</taxon>
        <taxon>Pleosporomycetidae</taxon>
        <taxon>Pleosporales</taxon>
        <taxon>Pleosporineae</taxon>
        <taxon>Pleosporaceae</taxon>
        <taxon>Pyrenophora</taxon>
    </lineage>
</organism>
<keyword evidence="12" id="KW-1185">Reference proteome</keyword>
<evidence type="ECO:0000256" key="7">
    <source>
        <dbReference type="ARBA" id="ARBA00023033"/>
    </source>
</evidence>
<evidence type="ECO:0000256" key="9">
    <source>
        <dbReference type="PROSITE-ProRule" id="PRU00023"/>
    </source>
</evidence>
<dbReference type="GO" id="GO:0020037">
    <property type="term" value="F:heme binding"/>
    <property type="evidence" value="ECO:0007669"/>
    <property type="project" value="InterPro"/>
</dbReference>
<dbReference type="SUPFAM" id="SSF48403">
    <property type="entry name" value="Ankyrin repeat"/>
    <property type="match status" value="1"/>
</dbReference>
<dbReference type="InterPro" id="IPR001128">
    <property type="entry name" value="Cyt_P450"/>
</dbReference>
<evidence type="ECO:0000256" key="8">
    <source>
        <dbReference type="PIRSR" id="PIRSR602401-1"/>
    </source>
</evidence>
<dbReference type="EMBL" id="GL534083">
    <property type="protein sequence ID" value="EFQ92955.1"/>
    <property type="molecule type" value="Genomic_DNA"/>
</dbReference>
<comment type="cofactor">
    <cofactor evidence="1 8">
        <name>heme</name>
        <dbReference type="ChEBI" id="CHEBI:30413"/>
    </cofactor>
</comment>
<dbReference type="SUPFAM" id="SSF48264">
    <property type="entry name" value="Cytochrome P450"/>
    <property type="match status" value="1"/>
</dbReference>
<keyword evidence="7" id="KW-0503">Monooxygenase</keyword>
<dbReference type="KEGG" id="pte:PTT_09820"/>
<evidence type="ECO:0008006" key="13">
    <source>
        <dbReference type="Google" id="ProtNLM"/>
    </source>
</evidence>
<dbReference type="GO" id="GO:0016705">
    <property type="term" value="F:oxidoreductase activity, acting on paired donors, with incorporation or reduction of molecular oxygen"/>
    <property type="evidence" value="ECO:0007669"/>
    <property type="project" value="InterPro"/>
</dbReference>
<dbReference type="Proteomes" id="UP000001067">
    <property type="component" value="Unassembled WGS sequence"/>
</dbReference>
<keyword evidence="4 8" id="KW-0479">Metal-binding</keyword>
<dbReference type="CDD" id="cd11065">
    <property type="entry name" value="CYP64-like"/>
    <property type="match status" value="1"/>
</dbReference>
<dbReference type="AlphaFoldDB" id="E3RMU2"/>
<dbReference type="Gene3D" id="1.25.40.20">
    <property type="entry name" value="Ankyrin repeat-containing domain"/>
    <property type="match status" value="1"/>
</dbReference>
<dbReference type="InterPro" id="IPR050364">
    <property type="entry name" value="Cytochrome_P450_fung"/>
</dbReference>
<keyword evidence="5" id="KW-0560">Oxidoreductase</keyword>
<sequence>MRIVSPTTLAVLLGIVGLYVINRYVRSKRNRLPLPPGPKGIFLLGNINDMPKPGVVDAHHWLEHKKLYGPISSVTVMGQTIVIINDSALAFELLRERSAIHSSRPRQVFAGEMVGLENGTAMSPYNDNWRIHRKNVARVLTTNASFTMFEKVQETESAHLLLRVLDSPDDLWNHLRKMTGSVILKITYGYTTVAHGPDPLVELAAQAGQQFGDAITPGKWMVDTLPFLRHLPNGFPGTSFKKTAEVFKDTMNQCVETPYAFVKQQMREKRHKTSYLSQAIEDIGDDAEMEFHHKWSAQSLFTAGSDTTAASLMNFFLAMMIFPEIQKKAHEELDRVVGNSRLPVSSDRDNLPYIMGIMKETHRWHPIAPLSVPHASTAEDTCNGYRIPKGAILLPNTWWFTHDPSVYPDPATFSPERYIATPTHAPEPDPREFTYGYGRRVCPGRHVADNAIFITIARALAVFDIAKPVDGAGKVVEPCTEYSPGFAPYPVAFKADIRPRSKRHQDLVRDSKESYPWEESDAKELEKISPPPPPPPPPPGPLRCARPEHVDLCYRAALDGDLNGVEEQVRQLFHNPGVAFVGEKPHPGWLYDSLLQAIQQDNVEMVQFLLDEGVASDHSQIEPAVRSRAYKILELLFCNGMDINQMYKRNDPPVLSRCNYDFTPASLAMYTAPIETVEYLLQRGADPHYGELLQWAVIRNKPNGLDIVRQLIEKVAPIDEMKYANDPDSYYQRHPFGVGTPLHRAAEDGKVDIVKYLLEMGADPLKLDSKGRTPRYWA</sequence>
<keyword evidence="9" id="KW-0040">ANK repeat</keyword>
<name>E3RMU2_PYRTT</name>
<dbReference type="OrthoDB" id="2789670at2759"/>